<protein>
    <recommendedName>
        <fullName evidence="4">Lipocalin-like domain-containing protein</fullName>
    </recommendedName>
</protein>
<dbReference type="Proteomes" id="UP000199153">
    <property type="component" value="Unassembled WGS sequence"/>
</dbReference>
<feature type="signal peptide" evidence="1">
    <location>
        <begin position="1"/>
        <end position="19"/>
    </location>
</feature>
<dbReference type="STRING" id="287099.SAMN05660413_00725"/>
<proteinExistence type="predicted"/>
<keyword evidence="3" id="KW-1185">Reference proteome</keyword>
<dbReference type="RefSeq" id="WP_093405992.1">
    <property type="nucleotide sequence ID" value="NZ_FOVL01000003.1"/>
</dbReference>
<name>A0A1I4YGV2_9FLAO</name>
<evidence type="ECO:0000313" key="3">
    <source>
        <dbReference type="Proteomes" id="UP000199153"/>
    </source>
</evidence>
<feature type="chain" id="PRO_5011733750" description="Lipocalin-like domain-containing protein" evidence="1">
    <location>
        <begin position="20"/>
        <end position="148"/>
    </location>
</feature>
<accession>A0A1I4YGV2</accession>
<dbReference type="OrthoDB" id="1439748at2"/>
<sequence>MKKLLLLLLAILFYSCSSEDESSNQIVGSWQYQGITEFIEEGETIERDPAPCTENSIITFSNNGSFKSVEYTVDVGTGECIINELATSDDLQWEEISNGTFNIFSDENLGTEYEISFPDNKTMWMISGETYTREEVNYSYRAYVYKKI</sequence>
<evidence type="ECO:0008006" key="4">
    <source>
        <dbReference type="Google" id="ProtNLM"/>
    </source>
</evidence>
<dbReference type="AlphaFoldDB" id="A0A1I4YGV2"/>
<keyword evidence="1" id="KW-0732">Signal</keyword>
<dbReference type="EMBL" id="FOVL01000003">
    <property type="protein sequence ID" value="SFN37255.1"/>
    <property type="molecule type" value="Genomic_DNA"/>
</dbReference>
<evidence type="ECO:0000256" key="1">
    <source>
        <dbReference type="SAM" id="SignalP"/>
    </source>
</evidence>
<organism evidence="2 3">
    <name type="scientific">Salegentibacter flavus</name>
    <dbReference type="NCBI Taxonomy" id="287099"/>
    <lineage>
        <taxon>Bacteria</taxon>
        <taxon>Pseudomonadati</taxon>
        <taxon>Bacteroidota</taxon>
        <taxon>Flavobacteriia</taxon>
        <taxon>Flavobacteriales</taxon>
        <taxon>Flavobacteriaceae</taxon>
        <taxon>Salegentibacter</taxon>
    </lineage>
</organism>
<dbReference type="PROSITE" id="PS51257">
    <property type="entry name" value="PROKAR_LIPOPROTEIN"/>
    <property type="match status" value="1"/>
</dbReference>
<gene>
    <name evidence="2" type="ORF">SAMN05660413_00725</name>
</gene>
<evidence type="ECO:0000313" key="2">
    <source>
        <dbReference type="EMBL" id="SFN37255.1"/>
    </source>
</evidence>
<reference evidence="2 3" key="1">
    <citation type="submission" date="2016-10" db="EMBL/GenBank/DDBJ databases">
        <authorList>
            <person name="de Groot N.N."/>
        </authorList>
    </citation>
    <scope>NUCLEOTIDE SEQUENCE [LARGE SCALE GENOMIC DNA]</scope>
    <source>
        <strain evidence="2 3">DSM 17794</strain>
    </source>
</reference>